<name>A0A819AKM4_9BILA</name>
<gene>
    <name evidence="1" type="ORF">JYZ213_LOCUS35047</name>
    <name evidence="2" type="ORF">OXD698_LOCUS17040</name>
</gene>
<sequence>MQQSRVSRNTSTSHKNFLPCKDGHDCLLQYDNATEHNASYSHPCRWSELCRDMDRDSEHARHFTHAPHQAILCKYGSENCTKLTNPEHRSLYRHEGLPDYLLPCRHQDQCRDRSVEHLKKYKHPSKFYENTSNLKSNTTSNNNTNQFEFNQQACRYGSTCRNQSDSNHCKRFSHPNTTASSQSLNLKSTSSFHACNTSNDMENAYRIGATLALETLSQSDQQAIKNMSPDSVIVVPGTYDHIDRVLNSLNIKFITVNQNEILTYPFRNDQTVYINCSTDFPSDAARRIRQHVENGLHIITTDWALRNVLGIAFSDFVRHNGKSTGDEVVGIQVAEPNHPLVNGFLSASKHAQPQWWLESSSHPIEIVNKDKVRVLIRSEILGQKYQSDAVLVTFDCGKGNVIHMISHFYLQRSETRDARHQMSAEQYALDIKASSAATDFVVNQGQNLNYAQIQSSSTSAQFIYNQISKRLNSKK</sequence>
<protein>
    <submittedName>
        <fullName evidence="2">Uncharacterized protein</fullName>
    </submittedName>
</protein>
<evidence type="ECO:0000313" key="1">
    <source>
        <dbReference type="EMBL" id="CAF1351150.1"/>
    </source>
</evidence>
<dbReference type="Proteomes" id="UP000663844">
    <property type="component" value="Unassembled WGS sequence"/>
</dbReference>
<comment type="caution">
    <text evidence="2">The sequence shown here is derived from an EMBL/GenBank/DDBJ whole genome shotgun (WGS) entry which is preliminary data.</text>
</comment>
<proteinExistence type="predicted"/>
<evidence type="ECO:0000313" key="2">
    <source>
        <dbReference type="EMBL" id="CAF3779051.1"/>
    </source>
</evidence>
<evidence type="ECO:0000313" key="3">
    <source>
        <dbReference type="Proteomes" id="UP000663844"/>
    </source>
</evidence>
<dbReference type="EMBL" id="CAJNOG010000753">
    <property type="protein sequence ID" value="CAF1351150.1"/>
    <property type="molecule type" value="Genomic_DNA"/>
</dbReference>
<accession>A0A819AKM4</accession>
<dbReference type="Proteomes" id="UP000663845">
    <property type="component" value="Unassembled WGS sequence"/>
</dbReference>
<dbReference type="EMBL" id="CAJOAZ010001195">
    <property type="protein sequence ID" value="CAF3779051.1"/>
    <property type="molecule type" value="Genomic_DNA"/>
</dbReference>
<reference evidence="2" key="1">
    <citation type="submission" date="2021-02" db="EMBL/GenBank/DDBJ databases">
        <authorList>
            <person name="Nowell W R."/>
        </authorList>
    </citation>
    <scope>NUCLEOTIDE SEQUENCE</scope>
</reference>
<organism evidence="2 3">
    <name type="scientific">Adineta steineri</name>
    <dbReference type="NCBI Taxonomy" id="433720"/>
    <lineage>
        <taxon>Eukaryota</taxon>
        <taxon>Metazoa</taxon>
        <taxon>Spiralia</taxon>
        <taxon>Gnathifera</taxon>
        <taxon>Rotifera</taxon>
        <taxon>Eurotatoria</taxon>
        <taxon>Bdelloidea</taxon>
        <taxon>Adinetida</taxon>
        <taxon>Adinetidae</taxon>
        <taxon>Adineta</taxon>
    </lineage>
</organism>
<dbReference type="AlphaFoldDB" id="A0A819AKM4"/>